<sequence length="111" mass="12854">MLVLVFVTTQTHSSEKHFLGNKKIVSHIPFSQKSNTDFMSTAIQSSMIIVDEKNIAARIKRTHDMDELCLYYRALRDTRKSGYPTYEVDSAYLINQIRKKTREITAVLKQV</sequence>
<dbReference type="AlphaFoldDB" id="A0A345ZCK2"/>
<dbReference type="KEGG" id="cdes:C0J27_04780"/>
<dbReference type="Proteomes" id="UP000254834">
    <property type="component" value="Chromosome"/>
</dbReference>
<dbReference type="EMBL" id="CP025544">
    <property type="protein sequence ID" value="AXK61019.1"/>
    <property type="molecule type" value="Genomic_DNA"/>
</dbReference>
<evidence type="ECO:0000313" key="2">
    <source>
        <dbReference type="Proteomes" id="UP000254834"/>
    </source>
</evidence>
<evidence type="ECO:0000313" key="1">
    <source>
        <dbReference type="EMBL" id="AXK61019.1"/>
    </source>
</evidence>
<name>A0A345ZCK2_9BACT</name>
<protein>
    <submittedName>
        <fullName evidence="1">Uncharacterized protein</fullName>
    </submittedName>
</protein>
<reference evidence="1 2" key="1">
    <citation type="submission" date="2017-12" db="EMBL/GenBank/DDBJ databases">
        <title>Chromulinavorax destructans is a abundant pathogen of dominant heterotrophic picoflagllates.</title>
        <authorList>
            <person name="Deeg C.M."/>
            <person name="Zimmer M."/>
            <person name="Suttle C.A."/>
        </authorList>
    </citation>
    <scope>NUCLEOTIDE SEQUENCE [LARGE SCALE GENOMIC DNA]</scope>
    <source>
        <strain evidence="1 2">SeV1</strain>
    </source>
</reference>
<proteinExistence type="predicted"/>
<gene>
    <name evidence="1" type="ORF">C0J27_04780</name>
</gene>
<organism evidence="1 2">
    <name type="scientific">Candidatus Chromulinivorax destructor</name>
    <dbReference type="NCBI Taxonomy" id="2066483"/>
    <lineage>
        <taxon>Bacteria</taxon>
        <taxon>Candidatus Babelota</taxon>
        <taxon>Candidatus Babeliae</taxon>
        <taxon>Candidatus Babeliales</taxon>
        <taxon>Candidatus Chromulinivoraceae</taxon>
        <taxon>Candidatus Chromulinivorax</taxon>
    </lineage>
</organism>
<accession>A0A345ZCK2</accession>
<keyword evidence="2" id="KW-1185">Reference proteome</keyword>